<comment type="subcellular location">
    <subcellularLocation>
        <location evidence="1">Nucleus</location>
    </subcellularLocation>
</comment>
<keyword evidence="4" id="KW-0539">Nucleus</keyword>
<reference evidence="9 10" key="1">
    <citation type="submission" date="2021-04" db="EMBL/GenBank/DDBJ databases">
        <authorList>
            <person name="Bliznina A."/>
        </authorList>
    </citation>
    <scope>NUCLEOTIDE SEQUENCE [LARGE SCALE GENOMIC DNA]</scope>
</reference>
<accession>A0ABN7RUJ9</accession>
<dbReference type="Gene3D" id="1.10.20.10">
    <property type="entry name" value="Histone, subunit A"/>
    <property type="match status" value="1"/>
</dbReference>
<gene>
    <name evidence="9" type="ORF">OKIOD_LOCUS2158</name>
</gene>
<dbReference type="InterPro" id="IPR048959">
    <property type="entry name" value="ARMC9_ARM_dom"/>
</dbReference>
<dbReference type="SUPFAM" id="SSF48371">
    <property type="entry name" value="ARM repeat"/>
    <property type="match status" value="1"/>
</dbReference>
<dbReference type="SUPFAM" id="SSF47113">
    <property type="entry name" value="Histone-fold"/>
    <property type="match status" value="1"/>
</dbReference>
<evidence type="ECO:0000259" key="7">
    <source>
        <dbReference type="Pfam" id="PF21050"/>
    </source>
</evidence>
<evidence type="ECO:0000256" key="5">
    <source>
        <dbReference type="SAM" id="MobiDB-lite"/>
    </source>
</evidence>
<feature type="compositionally biased region" description="Acidic residues" evidence="5">
    <location>
        <begin position="433"/>
        <end position="453"/>
    </location>
</feature>
<dbReference type="Pfam" id="PF23138">
    <property type="entry name" value="CTLH_Armc9"/>
    <property type="match status" value="1"/>
</dbReference>
<proteinExistence type="predicted"/>
<dbReference type="InterPro" id="IPR040369">
    <property type="entry name" value="ARMC9"/>
</dbReference>
<dbReference type="PANTHER" id="PTHR14881:SF4">
    <property type="entry name" value="LISH DOMAIN-CONTAINING PROTEIN ARMC9"/>
    <property type="match status" value="1"/>
</dbReference>
<feature type="domain" description="ARMC9 CTLH-like" evidence="8">
    <location>
        <begin position="44"/>
        <end position="161"/>
    </location>
</feature>
<evidence type="ECO:0000313" key="9">
    <source>
        <dbReference type="EMBL" id="CAG5084279.1"/>
    </source>
</evidence>
<sequence>MSASEIGKVLHTLESLSLGLTANALKQEASQKGITIPFVTPQVIADLKQNFLNGDEQNFLVIWNEAGIVDHDLSFFLSIYFAFFPVFEQVQANTAKEDDVKSCQKEFVKKIMDIDDERMPESEEAQLYFALGQVPKPHLRRQFAHIFQVNWSTDLLSKCIAKMKTLLPSTTSNDTRKLERLKNEYDRLSYSSSQQQTALLSGYAPSPDPIFKQPYPVAPPAQSKSGLTYDYDAIKKECLQNGRLYQNLRVKLTQFCNTYEERQNFFKEYILADVLGCTNSSGDFHKRVLRSLAPPTPLAIRQSVQRFVNTLASVFIGRKYLSLSTELVPTLINALILEDDPVSRPHLLAGRWSLAGDAENVLRVLSDLLSHDNESLKSYLNGTLFSVLFIQSFKEKANQIGLKQIIDSFMRGDHAHKTQLEYIRKQIDKEPESADQDSDDEEGDDDDEEDGDSLEADLDVEDVFPSQNIDVLQTYLIANRANANNQPRKEEMFRPGTPGARANRERYNDRVLSSSSTEPFSDEIRESGSVSSGRASSRPAASRDQTRLKEQDQPPDASYMAAFGLMDHDEDDNRDRPGNINKRIDFSKEVRCLLYGFGDDPNPYTETVNLVEELVIQYIQDITRSAIEFGKSGKINLEALAYVIRNDKRKATRAKELIYLDQEIKKARKGFDDNGHMVDDGESKFIDIEIPAHQAGFHSFSCNLAANSVLLPFHIRYQPAGPHSSSEILIPSPEVNFIQPNGEIETEYGDPFYLTIPVANTKHLFLVNFSTLFAAVFGALYLAREILRK</sequence>
<evidence type="ECO:0000256" key="4">
    <source>
        <dbReference type="ARBA" id="ARBA00023242"/>
    </source>
</evidence>
<feature type="region of interest" description="Disordered" evidence="5">
    <location>
        <begin position="486"/>
        <end position="556"/>
    </location>
</feature>
<dbReference type="InterPro" id="IPR016024">
    <property type="entry name" value="ARM-type_fold"/>
</dbReference>
<keyword evidence="6" id="KW-0812">Transmembrane</keyword>
<dbReference type="PANTHER" id="PTHR14881">
    <property type="entry name" value="LISH DOMAIN-CONTAINING PROTEIN ARMC9"/>
    <property type="match status" value="1"/>
</dbReference>
<keyword evidence="6" id="KW-1133">Transmembrane helix</keyword>
<feature type="region of interest" description="Disordered" evidence="5">
    <location>
        <begin position="426"/>
        <end position="453"/>
    </location>
</feature>
<keyword evidence="10" id="KW-1185">Reference proteome</keyword>
<keyword evidence="6" id="KW-0472">Membrane</keyword>
<evidence type="ECO:0000256" key="3">
    <source>
        <dbReference type="ARBA" id="ARBA00023163"/>
    </source>
</evidence>
<name>A0ABN7RUJ9_OIKDI</name>
<dbReference type="InterPro" id="IPR056327">
    <property type="entry name" value="ARMC9_CTLH-like_dom"/>
</dbReference>
<dbReference type="CDD" id="cd07978">
    <property type="entry name" value="HFD_TAF13"/>
    <property type="match status" value="1"/>
</dbReference>
<dbReference type="Pfam" id="PF02269">
    <property type="entry name" value="TFIID-18kDa"/>
    <property type="match status" value="1"/>
</dbReference>
<dbReference type="Proteomes" id="UP001158576">
    <property type="component" value="Chromosome PAR"/>
</dbReference>
<evidence type="ECO:0000256" key="2">
    <source>
        <dbReference type="ARBA" id="ARBA00023015"/>
    </source>
</evidence>
<keyword evidence="2" id="KW-0805">Transcription regulation</keyword>
<feature type="domain" description="LisH" evidence="7">
    <location>
        <begin position="350"/>
        <end position="427"/>
    </location>
</feature>
<evidence type="ECO:0000313" key="10">
    <source>
        <dbReference type="Proteomes" id="UP001158576"/>
    </source>
</evidence>
<dbReference type="InterPro" id="IPR003195">
    <property type="entry name" value="TFIID_TAF13"/>
</dbReference>
<dbReference type="Pfam" id="PF21050">
    <property type="entry name" value="ARMC9_ARM"/>
    <property type="match status" value="1"/>
</dbReference>
<organism evidence="9 10">
    <name type="scientific">Oikopleura dioica</name>
    <name type="common">Tunicate</name>
    <dbReference type="NCBI Taxonomy" id="34765"/>
    <lineage>
        <taxon>Eukaryota</taxon>
        <taxon>Metazoa</taxon>
        <taxon>Chordata</taxon>
        <taxon>Tunicata</taxon>
        <taxon>Appendicularia</taxon>
        <taxon>Copelata</taxon>
        <taxon>Oikopleuridae</taxon>
        <taxon>Oikopleura</taxon>
    </lineage>
</organism>
<keyword evidence="3" id="KW-0804">Transcription</keyword>
<dbReference type="InterPro" id="IPR009072">
    <property type="entry name" value="Histone-fold"/>
</dbReference>
<evidence type="ECO:0000256" key="6">
    <source>
        <dbReference type="SAM" id="Phobius"/>
    </source>
</evidence>
<protein>
    <submittedName>
        <fullName evidence="9">Oidioi.mRNA.OKI2018_I69.PAR.g10600.t1.cds</fullName>
    </submittedName>
</protein>
<feature type="compositionally biased region" description="Low complexity" evidence="5">
    <location>
        <begin position="527"/>
        <end position="543"/>
    </location>
</feature>
<feature type="transmembrane region" description="Helical" evidence="6">
    <location>
        <begin position="764"/>
        <end position="783"/>
    </location>
</feature>
<dbReference type="EMBL" id="OU015568">
    <property type="protein sequence ID" value="CAG5084279.1"/>
    <property type="molecule type" value="Genomic_DNA"/>
</dbReference>
<evidence type="ECO:0000259" key="8">
    <source>
        <dbReference type="Pfam" id="PF23138"/>
    </source>
</evidence>
<evidence type="ECO:0000256" key="1">
    <source>
        <dbReference type="ARBA" id="ARBA00004123"/>
    </source>
</evidence>